<comment type="caution">
    <text evidence="2">The sequence shown here is derived from an EMBL/GenBank/DDBJ whole genome shotgun (WGS) entry which is preliminary data.</text>
</comment>
<dbReference type="RefSeq" id="WP_171008453.1">
    <property type="nucleotide sequence ID" value="NZ_JBHTIF010000005.1"/>
</dbReference>
<keyword evidence="1" id="KW-0812">Transmembrane</keyword>
<protein>
    <recommendedName>
        <fullName evidence="4">DUF1328 domain-containing protein</fullName>
    </recommendedName>
</protein>
<organism evidence="2 3">
    <name type="scientific">Lysobacter brunescens</name>
    <dbReference type="NCBI Taxonomy" id="262323"/>
    <lineage>
        <taxon>Bacteria</taxon>
        <taxon>Pseudomonadati</taxon>
        <taxon>Pseudomonadota</taxon>
        <taxon>Gammaproteobacteria</taxon>
        <taxon>Lysobacterales</taxon>
        <taxon>Lysobacteraceae</taxon>
        <taxon>Lysobacter</taxon>
    </lineage>
</organism>
<proteinExistence type="predicted"/>
<name>A0ABW2YIB6_9GAMM</name>
<reference evidence="3" key="1">
    <citation type="journal article" date="2019" name="Int. J. Syst. Evol. Microbiol.">
        <title>The Global Catalogue of Microorganisms (GCM) 10K type strain sequencing project: providing services to taxonomists for standard genome sequencing and annotation.</title>
        <authorList>
            <consortium name="The Broad Institute Genomics Platform"/>
            <consortium name="The Broad Institute Genome Sequencing Center for Infectious Disease"/>
            <person name="Wu L."/>
            <person name="Ma J."/>
        </authorList>
    </citation>
    <scope>NUCLEOTIDE SEQUENCE [LARGE SCALE GENOMIC DNA]</scope>
    <source>
        <strain evidence="3">CCUG 55585</strain>
    </source>
</reference>
<accession>A0ABW2YIB6</accession>
<feature type="transmembrane region" description="Helical" evidence="1">
    <location>
        <begin position="12"/>
        <end position="30"/>
    </location>
</feature>
<dbReference type="EMBL" id="JBHTIF010000005">
    <property type="protein sequence ID" value="MFD0727311.1"/>
    <property type="molecule type" value="Genomic_DNA"/>
</dbReference>
<dbReference type="Proteomes" id="UP001597110">
    <property type="component" value="Unassembled WGS sequence"/>
</dbReference>
<keyword evidence="3" id="KW-1185">Reference proteome</keyword>
<gene>
    <name evidence="2" type="ORF">ACFQ0E_17080</name>
</gene>
<evidence type="ECO:0000313" key="3">
    <source>
        <dbReference type="Proteomes" id="UP001597110"/>
    </source>
</evidence>
<feature type="transmembrane region" description="Helical" evidence="1">
    <location>
        <begin position="36"/>
        <end position="55"/>
    </location>
</feature>
<keyword evidence="1" id="KW-0472">Membrane</keyword>
<keyword evidence="1" id="KW-1133">Transmembrane helix</keyword>
<evidence type="ECO:0000313" key="2">
    <source>
        <dbReference type="EMBL" id="MFD0727311.1"/>
    </source>
</evidence>
<evidence type="ECO:0000256" key="1">
    <source>
        <dbReference type="SAM" id="Phobius"/>
    </source>
</evidence>
<evidence type="ECO:0008006" key="4">
    <source>
        <dbReference type="Google" id="ProtNLM"/>
    </source>
</evidence>
<sequence>MKLTPPSFPSWLFAVLFGAAGIAGKYGFFAAAAPHAFVLVMIAFLILLAATLFAGL</sequence>